<dbReference type="EMBL" id="JAAALK010000080">
    <property type="protein sequence ID" value="KAG8094315.1"/>
    <property type="molecule type" value="Genomic_DNA"/>
</dbReference>
<dbReference type="Proteomes" id="UP000729402">
    <property type="component" value="Unassembled WGS sequence"/>
</dbReference>
<name>A0A8J6BVP3_ZIZPA</name>
<reference evidence="2" key="1">
    <citation type="journal article" date="2021" name="bioRxiv">
        <title>Whole Genome Assembly and Annotation of Northern Wild Rice, Zizania palustris L., Supports a Whole Genome Duplication in the Zizania Genus.</title>
        <authorList>
            <person name="Haas M."/>
            <person name="Kono T."/>
            <person name="Macchietto M."/>
            <person name="Millas R."/>
            <person name="McGilp L."/>
            <person name="Shao M."/>
            <person name="Duquette J."/>
            <person name="Hirsch C.N."/>
            <person name="Kimball J."/>
        </authorList>
    </citation>
    <scope>NUCLEOTIDE SEQUENCE</scope>
    <source>
        <tissue evidence="2">Fresh leaf tissue</tissue>
    </source>
</reference>
<evidence type="ECO:0000313" key="3">
    <source>
        <dbReference type="Proteomes" id="UP000729402"/>
    </source>
</evidence>
<protein>
    <submittedName>
        <fullName evidence="2">Uncharacterized protein</fullName>
    </submittedName>
</protein>
<dbReference type="AlphaFoldDB" id="A0A8J6BVP3"/>
<gene>
    <name evidence="2" type="ORF">GUJ93_ZPchr0012g21875</name>
</gene>
<comment type="caution">
    <text evidence="2">The sequence shown here is derived from an EMBL/GenBank/DDBJ whole genome shotgun (WGS) entry which is preliminary data.</text>
</comment>
<reference evidence="2" key="2">
    <citation type="submission" date="2021-02" db="EMBL/GenBank/DDBJ databases">
        <authorList>
            <person name="Kimball J.A."/>
            <person name="Haas M.W."/>
            <person name="Macchietto M."/>
            <person name="Kono T."/>
            <person name="Duquette J."/>
            <person name="Shao M."/>
        </authorList>
    </citation>
    <scope>NUCLEOTIDE SEQUENCE</scope>
    <source>
        <tissue evidence="2">Fresh leaf tissue</tissue>
    </source>
</reference>
<organism evidence="2 3">
    <name type="scientific">Zizania palustris</name>
    <name type="common">Northern wild rice</name>
    <dbReference type="NCBI Taxonomy" id="103762"/>
    <lineage>
        <taxon>Eukaryota</taxon>
        <taxon>Viridiplantae</taxon>
        <taxon>Streptophyta</taxon>
        <taxon>Embryophyta</taxon>
        <taxon>Tracheophyta</taxon>
        <taxon>Spermatophyta</taxon>
        <taxon>Magnoliopsida</taxon>
        <taxon>Liliopsida</taxon>
        <taxon>Poales</taxon>
        <taxon>Poaceae</taxon>
        <taxon>BOP clade</taxon>
        <taxon>Oryzoideae</taxon>
        <taxon>Oryzeae</taxon>
        <taxon>Zizaniinae</taxon>
        <taxon>Zizania</taxon>
    </lineage>
</organism>
<evidence type="ECO:0000256" key="1">
    <source>
        <dbReference type="SAM" id="MobiDB-lite"/>
    </source>
</evidence>
<feature type="region of interest" description="Disordered" evidence="1">
    <location>
        <begin position="51"/>
        <end position="74"/>
    </location>
</feature>
<proteinExistence type="predicted"/>
<accession>A0A8J6BVP3</accession>
<sequence length="74" mass="7881">MTLGHEEETVIGLFIGEDGALPKDVGGEHTALPHHVLIDEGFGVVRLESGEKPQHVHPLPQPSRSVAVLGKEGK</sequence>
<evidence type="ECO:0000313" key="2">
    <source>
        <dbReference type="EMBL" id="KAG8094315.1"/>
    </source>
</evidence>
<keyword evidence="3" id="KW-1185">Reference proteome</keyword>